<dbReference type="EMBL" id="JAYWIO010000006">
    <property type="protein sequence ID" value="KAK7256055.1"/>
    <property type="molecule type" value="Genomic_DNA"/>
</dbReference>
<dbReference type="Proteomes" id="UP001372338">
    <property type="component" value="Unassembled WGS sequence"/>
</dbReference>
<feature type="compositionally biased region" description="Polar residues" evidence="1">
    <location>
        <begin position="65"/>
        <end position="77"/>
    </location>
</feature>
<reference evidence="2 3" key="1">
    <citation type="submission" date="2024-01" db="EMBL/GenBank/DDBJ databases">
        <title>The genomes of 5 underutilized Papilionoideae crops provide insights into root nodulation and disease resistanc.</title>
        <authorList>
            <person name="Yuan L."/>
        </authorList>
    </citation>
    <scope>NUCLEOTIDE SEQUENCE [LARGE SCALE GENOMIC DNA]</scope>
    <source>
        <strain evidence="2">ZHUSHIDOU_FW_LH</strain>
        <tissue evidence="2">Leaf</tissue>
    </source>
</reference>
<dbReference type="AlphaFoldDB" id="A0AAN9EGT5"/>
<evidence type="ECO:0000313" key="3">
    <source>
        <dbReference type="Proteomes" id="UP001372338"/>
    </source>
</evidence>
<comment type="caution">
    <text evidence="2">The sequence shown here is derived from an EMBL/GenBank/DDBJ whole genome shotgun (WGS) entry which is preliminary data.</text>
</comment>
<sequence>MAPHLIRRASTLGELRFLGDLKLPSSQICQKKRRINNILKSVGRSATNGPSSEGGSSSLAPSPIAGSSSLHPSQVSAPQLPPHSPSAHPEEVEAEAFGQVPSQPTHEEAGAEAEEEVVVVQATCYHTEMAKSGGENASGSKAGAIEKPGAADYNVSGAGLEEYVGIEVQEDAHDSWTPVKTRSKA</sequence>
<evidence type="ECO:0000313" key="2">
    <source>
        <dbReference type="EMBL" id="KAK7256055.1"/>
    </source>
</evidence>
<gene>
    <name evidence="2" type="ORF">RIF29_29488</name>
</gene>
<proteinExistence type="predicted"/>
<accession>A0AAN9EGT5</accession>
<protein>
    <submittedName>
        <fullName evidence="2">Uncharacterized protein</fullName>
    </submittedName>
</protein>
<feature type="region of interest" description="Disordered" evidence="1">
    <location>
        <begin position="40"/>
        <end position="114"/>
    </location>
</feature>
<evidence type="ECO:0000256" key="1">
    <source>
        <dbReference type="SAM" id="MobiDB-lite"/>
    </source>
</evidence>
<keyword evidence="3" id="KW-1185">Reference proteome</keyword>
<feature type="compositionally biased region" description="Low complexity" evidence="1">
    <location>
        <begin position="49"/>
        <end position="63"/>
    </location>
</feature>
<name>A0AAN9EGT5_CROPI</name>
<organism evidence="2 3">
    <name type="scientific">Crotalaria pallida</name>
    <name type="common">Smooth rattlebox</name>
    <name type="synonym">Crotalaria striata</name>
    <dbReference type="NCBI Taxonomy" id="3830"/>
    <lineage>
        <taxon>Eukaryota</taxon>
        <taxon>Viridiplantae</taxon>
        <taxon>Streptophyta</taxon>
        <taxon>Embryophyta</taxon>
        <taxon>Tracheophyta</taxon>
        <taxon>Spermatophyta</taxon>
        <taxon>Magnoliopsida</taxon>
        <taxon>eudicotyledons</taxon>
        <taxon>Gunneridae</taxon>
        <taxon>Pentapetalae</taxon>
        <taxon>rosids</taxon>
        <taxon>fabids</taxon>
        <taxon>Fabales</taxon>
        <taxon>Fabaceae</taxon>
        <taxon>Papilionoideae</taxon>
        <taxon>50 kb inversion clade</taxon>
        <taxon>genistoids sensu lato</taxon>
        <taxon>core genistoids</taxon>
        <taxon>Crotalarieae</taxon>
        <taxon>Crotalaria</taxon>
    </lineage>
</organism>